<dbReference type="Proteomes" id="UP000185207">
    <property type="component" value="Unassembled WGS sequence"/>
</dbReference>
<dbReference type="NCBIfam" id="TIGR04183">
    <property type="entry name" value="Por_Secre_tail"/>
    <property type="match status" value="1"/>
</dbReference>
<proteinExistence type="predicted"/>
<evidence type="ECO:0000313" key="8">
    <source>
        <dbReference type="Proteomes" id="UP000185207"/>
    </source>
</evidence>
<dbReference type="GO" id="GO:0009523">
    <property type="term" value="C:photosystem II"/>
    <property type="evidence" value="ECO:0007669"/>
    <property type="project" value="UniProtKB-KW"/>
</dbReference>
<dbReference type="Gene3D" id="2.60.40.3080">
    <property type="match status" value="1"/>
</dbReference>
<evidence type="ECO:0000313" key="7">
    <source>
        <dbReference type="EMBL" id="SIO39127.1"/>
    </source>
</evidence>
<dbReference type="Pfam" id="PF14870">
    <property type="entry name" value="PSII_BNR"/>
    <property type="match status" value="1"/>
</dbReference>
<feature type="chain" id="PRO_5012478376" evidence="4">
    <location>
        <begin position="20"/>
        <end position="396"/>
    </location>
</feature>
<evidence type="ECO:0000256" key="3">
    <source>
        <dbReference type="ARBA" id="ARBA00023276"/>
    </source>
</evidence>
<evidence type="ECO:0000256" key="1">
    <source>
        <dbReference type="ARBA" id="ARBA00022531"/>
    </source>
</evidence>
<evidence type="ECO:0000256" key="4">
    <source>
        <dbReference type="SAM" id="SignalP"/>
    </source>
</evidence>
<evidence type="ECO:0000259" key="5">
    <source>
        <dbReference type="Pfam" id="PF14870"/>
    </source>
</evidence>
<keyword evidence="2 4" id="KW-0732">Signal</keyword>
<dbReference type="Pfam" id="PF18962">
    <property type="entry name" value="Por_Secre_tail"/>
    <property type="match status" value="1"/>
</dbReference>
<feature type="domain" description="Secretion system C-terminal sorting" evidence="6">
    <location>
        <begin position="322"/>
        <end position="395"/>
    </location>
</feature>
<keyword evidence="8" id="KW-1185">Reference proteome</keyword>
<keyword evidence="3" id="KW-0604">Photosystem II</keyword>
<dbReference type="EMBL" id="FSRK01000002">
    <property type="protein sequence ID" value="SIO39127.1"/>
    <property type="molecule type" value="Genomic_DNA"/>
</dbReference>
<feature type="domain" description="Photosynthesis system II assembly factor Ycf48/Hcf136-like" evidence="5">
    <location>
        <begin position="18"/>
        <end position="108"/>
    </location>
</feature>
<feature type="signal peptide" evidence="4">
    <location>
        <begin position="1"/>
        <end position="19"/>
    </location>
</feature>
<reference evidence="8" key="1">
    <citation type="submission" date="2016-11" db="EMBL/GenBank/DDBJ databases">
        <authorList>
            <person name="Varghese N."/>
            <person name="Submissions S."/>
        </authorList>
    </citation>
    <scope>NUCLEOTIDE SEQUENCE [LARGE SCALE GENOMIC DNA]</scope>
    <source>
        <strain evidence="8">DSM 27623</strain>
    </source>
</reference>
<dbReference type="PANTHER" id="PTHR47199:SF2">
    <property type="entry name" value="PHOTOSYSTEM II STABILITY_ASSEMBLY FACTOR HCF136, CHLOROPLASTIC"/>
    <property type="match status" value="1"/>
</dbReference>
<dbReference type="InterPro" id="IPR015943">
    <property type="entry name" value="WD40/YVTN_repeat-like_dom_sf"/>
</dbReference>
<gene>
    <name evidence="7" type="ORF">SAMN05444409_3288</name>
</gene>
<dbReference type="RefSeq" id="WP_074236377.1">
    <property type="nucleotide sequence ID" value="NZ_FSRK01000002.1"/>
</dbReference>
<protein>
    <submittedName>
        <fullName evidence="7">Por secretion system C-terminal sorting domain-containing protein</fullName>
    </submittedName>
</protein>
<dbReference type="OrthoDB" id="610388at2"/>
<evidence type="ECO:0000256" key="2">
    <source>
        <dbReference type="ARBA" id="ARBA00022729"/>
    </source>
</evidence>
<dbReference type="AlphaFoldDB" id="A0A1N6J4B7"/>
<dbReference type="GO" id="GO:0015979">
    <property type="term" value="P:photosynthesis"/>
    <property type="evidence" value="ECO:0007669"/>
    <property type="project" value="UniProtKB-KW"/>
</dbReference>
<evidence type="ECO:0000259" key="6">
    <source>
        <dbReference type="Pfam" id="PF18962"/>
    </source>
</evidence>
<sequence>MKTFLTAFLLWTFHFNCTAQWVELNVGNVSATFTDVYAITPDIVVVVGSNGTILKTTDGGTTWQQKTSGTNRYLQKIRFSNSNIGYIIGDQGTLLKTTDGGESWTSINTGYSEYFASLSPVGDNVVYIAYEEHLLKSEDGGITWQNYPLDFYIGDIQFLTPEIGYSSKSNGGMLKSENGGETWHDTAGSSSFHFINNTTGFCYLEGLKKTNNGGDNFIQLGYGSKSLKKILAINDNAVWGILWPTMNGIGEGIVKMSYNPENGYTESYEYDSETQRKLSFYFSNEKLGYAVGYKNDKGAIWKNTTGEIMTTNETAIKNLISIYPNPTSNEVNIDLSKLSTDNVEVSIVDVTGGLMYLKSNMSDKKIKINTSNFVKGLYVLTIKTKHQKFSQKLIIR</sequence>
<name>A0A1N6J4B7_9FLAO</name>
<dbReference type="InterPro" id="IPR028203">
    <property type="entry name" value="PSII_CF48-like_dom"/>
</dbReference>
<dbReference type="SUPFAM" id="SSF110296">
    <property type="entry name" value="Oligoxyloglucan reducing end-specific cellobiohydrolase"/>
    <property type="match status" value="1"/>
</dbReference>
<dbReference type="PANTHER" id="PTHR47199">
    <property type="entry name" value="PHOTOSYSTEM II STABILITY/ASSEMBLY FACTOR HCF136, CHLOROPLASTIC"/>
    <property type="match status" value="1"/>
</dbReference>
<keyword evidence="1" id="KW-0602">Photosynthesis</keyword>
<accession>A0A1N6J4B7</accession>
<dbReference type="InterPro" id="IPR026444">
    <property type="entry name" value="Secre_tail"/>
</dbReference>
<dbReference type="Gene3D" id="2.130.10.10">
    <property type="entry name" value="YVTN repeat-like/Quinoprotein amine dehydrogenase"/>
    <property type="match status" value="1"/>
</dbReference>
<organism evidence="7 8">
    <name type="scientific">Epilithonimonas zeae</name>
    <dbReference type="NCBI Taxonomy" id="1416779"/>
    <lineage>
        <taxon>Bacteria</taxon>
        <taxon>Pseudomonadati</taxon>
        <taxon>Bacteroidota</taxon>
        <taxon>Flavobacteriia</taxon>
        <taxon>Flavobacteriales</taxon>
        <taxon>Weeksellaceae</taxon>
        <taxon>Chryseobacterium group</taxon>
        <taxon>Epilithonimonas</taxon>
    </lineage>
</organism>